<dbReference type="InterPro" id="IPR050736">
    <property type="entry name" value="Sensor_HK_Regulatory"/>
</dbReference>
<protein>
    <recommendedName>
        <fullName evidence="3">histidine kinase</fullName>
        <ecNumber evidence="3">2.7.13.3</ecNumber>
    </recommendedName>
</protein>
<dbReference type="eggNOG" id="COG5002">
    <property type="taxonomic scope" value="Bacteria"/>
</dbReference>
<dbReference type="InterPro" id="IPR005467">
    <property type="entry name" value="His_kinase_dom"/>
</dbReference>
<dbReference type="AlphaFoldDB" id="U1X3T5"/>
<evidence type="ECO:0000256" key="9">
    <source>
        <dbReference type="ARBA" id="ARBA00023012"/>
    </source>
</evidence>
<dbReference type="InterPro" id="IPR004358">
    <property type="entry name" value="Sig_transdc_His_kin-like_C"/>
</dbReference>
<reference evidence="12 13" key="1">
    <citation type="submission" date="2013-08" db="EMBL/GenBank/DDBJ databases">
        <authorList>
            <person name="Weinstock G."/>
            <person name="Sodergren E."/>
            <person name="Wylie T."/>
            <person name="Fulton L."/>
            <person name="Fulton R."/>
            <person name="Fronick C."/>
            <person name="O'Laughlin M."/>
            <person name="Godfrey J."/>
            <person name="Miner T."/>
            <person name="Herter B."/>
            <person name="Appelbaum E."/>
            <person name="Cordes M."/>
            <person name="Lek S."/>
            <person name="Wollam A."/>
            <person name="Pepin K.H."/>
            <person name="Palsikar V.B."/>
            <person name="Mitreva M."/>
            <person name="Wilson R.K."/>
        </authorList>
    </citation>
    <scope>NUCLEOTIDE SEQUENCE [LARGE SCALE GENOMIC DNA]</scope>
    <source>
        <strain evidence="12 13">ATCC 12856</strain>
    </source>
</reference>
<keyword evidence="10" id="KW-1133">Transmembrane helix</keyword>
<dbReference type="InterPro" id="IPR003594">
    <property type="entry name" value="HATPase_dom"/>
</dbReference>
<dbReference type="Gene3D" id="3.30.565.10">
    <property type="entry name" value="Histidine kinase-like ATPase, C-terminal domain"/>
    <property type="match status" value="1"/>
</dbReference>
<comment type="subcellular location">
    <subcellularLocation>
        <location evidence="2">Cell membrane</location>
        <topology evidence="2">Multi-pass membrane protein</topology>
    </subcellularLocation>
</comment>
<dbReference type="SUPFAM" id="SSF47384">
    <property type="entry name" value="Homodimeric domain of signal transducing histidine kinase"/>
    <property type="match status" value="1"/>
</dbReference>
<evidence type="ECO:0000256" key="7">
    <source>
        <dbReference type="ARBA" id="ARBA00022777"/>
    </source>
</evidence>
<keyword evidence="13" id="KW-1185">Reference proteome</keyword>
<evidence type="ECO:0000256" key="3">
    <source>
        <dbReference type="ARBA" id="ARBA00012438"/>
    </source>
</evidence>
<dbReference type="SMART" id="SM00388">
    <property type="entry name" value="HisKA"/>
    <property type="match status" value="1"/>
</dbReference>
<dbReference type="Gene3D" id="1.10.287.130">
    <property type="match status" value="1"/>
</dbReference>
<evidence type="ECO:0000256" key="8">
    <source>
        <dbReference type="ARBA" id="ARBA00022840"/>
    </source>
</evidence>
<evidence type="ECO:0000256" key="6">
    <source>
        <dbReference type="ARBA" id="ARBA00022741"/>
    </source>
</evidence>
<dbReference type="SMART" id="SM00387">
    <property type="entry name" value="HATPase_c"/>
    <property type="match status" value="1"/>
</dbReference>
<dbReference type="InterPro" id="IPR036097">
    <property type="entry name" value="HisK_dim/P_sf"/>
</dbReference>
<evidence type="ECO:0000256" key="4">
    <source>
        <dbReference type="ARBA" id="ARBA00022553"/>
    </source>
</evidence>
<dbReference type="InterPro" id="IPR003661">
    <property type="entry name" value="HisK_dim/P_dom"/>
</dbReference>
<dbReference type="PRINTS" id="PR00344">
    <property type="entry name" value="BCTRLSENSOR"/>
</dbReference>
<dbReference type="STRING" id="649747.HMPREF0083_02270"/>
<dbReference type="PANTHER" id="PTHR43711">
    <property type="entry name" value="TWO-COMPONENT HISTIDINE KINASE"/>
    <property type="match status" value="1"/>
</dbReference>
<evidence type="ECO:0000313" key="12">
    <source>
        <dbReference type="EMBL" id="ERI09640.1"/>
    </source>
</evidence>
<dbReference type="GO" id="GO:0000155">
    <property type="term" value="F:phosphorelay sensor kinase activity"/>
    <property type="evidence" value="ECO:0007669"/>
    <property type="project" value="InterPro"/>
</dbReference>
<evidence type="ECO:0000256" key="10">
    <source>
        <dbReference type="SAM" id="Phobius"/>
    </source>
</evidence>
<dbReference type="GO" id="GO:0005886">
    <property type="term" value="C:plasma membrane"/>
    <property type="evidence" value="ECO:0007669"/>
    <property type="project" value="UniProtKB-SubCell"/>
</dbReference>
<dbReference type="EMBL" id="AWSJ01000145">
    <property type="protein sequence ID" value="ERI09640.1"/>
    <property type="molecule type" value="Genomic_DNA"/>
</dbReference>
<comment type="caution">
    <text evidence="12">The sequence shown here is derived from an EMBL/GenBank/DDBJ whole genome shotgun (WGS) entry which is preliminary data.</text>
</comment>
<evidence type="ECO:0000313" key="13">
    <source>
        <dbReference type="Proteomes" id="UP000016511"/>
    </source>
</evidence>
<keyword evidence="9" id="KW-0902">Two-component regulatory system</keyword>
<organism evidence="12 13">
    <name type="scientific">Aneurinibacillus aneurinilyticus ATCC 12856</name>
    <dbReference type="NCBI Taxonomy" id="649747"/>
    <lineage>
        <taxon>Bacteria</taxon>
        <taxon>Bacillati</taxon>
        <taxon>Bacillota</taxon>
        <taxon>Bacilli</taxon>
        <taxon>Bacillales</taxon>
        <taxon>Paenibacillaceae</taxon>
        <taxon>Aneurinibacillus group</taxon>
        <taxon>Aneurinibacillus</taxon>
    </lineage>
</organism>
<dbReference type="RefSeq" id="WP_021620973.1">
    <property type="nucleotide sequence ID" value="NZ_KE952757.1"/>
</dbReference>
<dbReference type="Proteomes" id="UP000016511">
    <property type="component" value="Unassembled WGS sequence"/>
</dbReference>
<dbReference type="FunFam" id="3.30.565.10:FF:000006">
    <property type="entry name" value="Sensor histidine kinase WalK"/>
    <property type="match status" value="1"/>
</dbReference>
<evidence type="ECO:0000256" key="5">
    <source>
        <dbReference type="ARBA" id="ARBA00022679"/>
    </source>
</evidence>
<dbReference type="HOGENOM" id="CLU_000445_89_6_9"/>
<keyword evidence="10" id="KW-0472">Membrane</keyword>
<keyword evidence="10" id="KW-0812">Transmembrane</keyword>
<feature type="transmembrane region" description="Helical" evidence="10">
    <location>
        <begin position="12"/>
        <end position="37"/>
    </location>
</feature>
<keyword evidence="7 12" id="KW-0418">Kinase</keyword>
<keyword evidence="8" id="KW-0067">ATP-binding</keyword>
<keyword evidence="6" id="KW-0547">Nucleotide-binding</keyword>
<dbReference type="Pfam" id="PF02518">
    <property type="entry name" value="HATPase_c"/>
    <property type="match status" value="1"/>
</dbReference>
<accession>U1X3T5</accession>
<dbReference type="PANTHER" id="PTHR43711:SF1">
    <property type="entry name" value="HISTIDINE KINASE 1"/>
    <property type="match status" value="1"/>
</dbReference>
<dbReference type="GeneID" id="92838748"/>
<proteinExistence type="predicted"/>
<evidence type="ECO:0000256" key="2">
    <source>
        <dbReference type="ARBA" id="ARBA00004651"/>
    </source>
</evidence>
<evidence type="ECO:0000259" key="11">
    <source>
        <dbReference type="PROSITE" id="PS50109"/>
    </source>
</evidence>
<comment type="catalytic activity">
    <reaction evidence="1">
        <text>ATP + protein L-histidine = ADP + protein N-phospho-L-histidine.</text>
        <dbReference type="EC" id="2.7.13.3"/>
    </reaction>
</comment>
<dbReference type="InterPro" id="IPR036890">
    <property type="entry name" value="HATPase_C_sf"/>
</dbReference>
<feature type="domain" description="Histidine kinase" evidence="11">
    <location>
        <begin position="211"/>
        <end position="433"/>
    </location>
</feature>
<name>U1X3T5_ANEAE</name>
<dbReference type="CDD" id="cd00082">
    <property type="entry name" value="HisKA"/>
    <property type="match status" value="1"/>
</dbReference>
<dbReference type="EC" id="2.7.13.3" evidence="3"/>
<evidence type="ECO:0000256" key="1">
    <source>
        <dbReference type="ARBA" id="ARBA00000085"/>
    </source>
</evidence>
<gene>
    <name evidence="12" type="ORF">HMPREF0083_02270</name>
</gene>
<dbReference type="PATRIC" id="fig|649747.3.peg.2060"/>
<dbReference type="PROSITE" id="PS50109">
    <property type="entry name" value="HIS_KIN"/>
    <property type="match status" value="1"/>
</dbReference>
<dbReference type="SUPFAM" id="SSF55874">
    <property type="entry name" value="ATPase domain of HSP90 chaperone/DNA topoisomerase II/histidine kinase"/>
    <property type="match status" value="1"/>
</dbReference>
<keyword evidence="4" id="KW-0597">Phosphoprotein</keyword>
<keyword evidence="5" id="KW-0808">Transferase</keyword>
<sequence length="436" mass="49963">MFEKIRNRLTLLFSILMMLFLFLFIASSYFILSFALYHDSKSAVQSLTAHEWEEHRHELIKWQKKSKKKRVKIDIKQHERAFYYVIDKDGQPFDGDEIFPELRQSILTRIKGWQPQPSEVRIEPFKLPDGKTLYIMLSGHSEYEGGQYIGAVYAGVDITQQHDVFERLMMILALLSIVFLVLSSLLGYYMASRAMEPIMRSFARQREFVADASHELRTPLSVIQSSLEVLESENREGLSDFSRQLIVDLKDEVRMMTGLVGHLLTLARADSGVLQLRKETFDLAILSHQLARTFQTLLAKQAQLFELEVPDTLTVYADAERIKQLLYILLENASKYTPAGGRITLEVSEERKGKEHRVRLAVRDTGIGIAPEQQARIFDRFYRVDKVRSRRIGGTGLGLAIAEWIVQAHEGSIELESELGKGSTFTVFLPSNRKTG</sequence>
<feature type="transmembrane region" description="Helical" evidence="10">
    <location>
        <begin position="168"/>
        <end position="191"/>
    </location>
</feature>
<dbReference type="Pfam" id="PF00512">
    <property type="entry name" value="HisKA"/>
    <property type="match status" value="1"/>
</dbReference>
<dbReference type="GO" id="GO:0005524">
    <property type="term" value="F:ATP binding"/>
    <property type="evidence" value="ECO:0007669"/>
    <property type="project" value="UniProtKB-KW"/>
</dbReference>